<dbReference type="PANTHER" id="PTHR42912:SF93">
    <property type="entry name" value="N6-ADENOSINE-METHYLTRANSFERASE TMT1A"/>
    <property type="match status" value="1"/>
</dbReference>
<reference evidence="2 3" key="1">
    <citation type="submission" date="2023-08" db="EMBL/GenBank/DDBJ databases">
        <title>Black Yeasts Isolated from many extreme environments.</title>
        <authorList>
            <person name="Coleine C."/>
            <person name="Stajich J.E."/>
            <person name="Selbmann L."/>
        </authorList>
    </citation>
    <scope>NUCLEOTIDE SEQUENCE [LARGE SCALE GENOMIC DNA]</scope>
    <source>
        <strain evidence="2 3">CCFEE 5910</strain>
    </source>
</reference>
<dbReference type="Proteomes" id="UP001309876">
    <property type="component" value="Unassembled WGS sequence"/>
</dbReference>
<protein>
    <recommendedName>
        <fullName evidence="1">Methyltransferase domain-containing protein</fullName>
    </recommendedName>
</protein>
<comment type="caution">
    <text evidence="2">The sequence shown here is derived from an EMBL/GenBank/DDBJ whole genome shotgun (WGS) entry which is preliminary data.</text>
</comment>
<dbReference type="GO" id="GO:0008168">
    <property type="term" value="F:methyltransferase activity"/>
    <property type="evidence" value="ECO:0007669"/>
    <property type="project" value="TreeGrafter"/>
</dbReference>
<keyword evidence="3" id="KW-1185">Reference proteome</keyword>
<evidence type="ECO:0000313" key="2">
    <source>
        <dbReference type="EMBL" id="KAK5080669.1"/>
    </source>
</evidence>
<dbReference type="Gene3D" id="3.40.50.150">
    <property type="entry name" value="Vaccinia Virus protein VP39"/>
    <property type="match status" value="1"/>
</dbReference>
<gene>
    <name evidence="2" type="ORF">LTR05_008373</name>
</gene>
<evidence type="ECO:0000313" key="3">
    <source>
        <dbReference type="Proteomes" id="UP001309876"/>
    </source>
</evidence>
<dbReference type="SUPFAM" id="SSF53335">
    <property type="entry name" value="S-adenosyl-L-methionine-dependent methyltransferases"/>
    <property type="match status" value="1"/>
</dbReference>
<dbReference type="InterPro" id="IPR025714">
    <property type="entry name" value="Methyltranfer_dom"/>
</dbReference>
<feature type="domain" description="Methyltransferase" evidence="1">
    <location>
        <begin position="38"/>
        <end position="142"/>
    </location>
</feature>
<dbReference type="AlphaFoldDB" id="A0AAN7ST82"/>
<dbReference type="PANTHER" id="PTHR42912">
    <property type="entry name" value="METHYLTRANSFERASE"/>
    <property type="match status" value="1"/>
</dbReference>
<evidence type="ECO:0000259" key="1">
    <source>
        <dbReference type="Pfam" id="PF13847"/>
    </source>
</evidence>
<dbReference type="Pfam" id="PF13847">
    <property type="entry name" value="Methyltransf_31"/>
    <property type="match status" value="1"/>
</dbReference>
<proteinExistence type="predicted"/>
<dbReference type="CDD" id="cd02440">
    <property type="entry name" value="AdoMet_MTases"/>
    <property type="match status" value="1"/>
</dbReference>
<dbReference type="EMBL" id="JAVRRJ010000012">
    <property type="protein sequence ID" value="KAK5080669.1"/>
    <property type="molecule type" value="Genomic_DNA"/>
</dbReference>
<accession>A0AAN7ST82</accession>
<organism evidence="2 3">
    <name type="scientific">Lithohypha guttulata</name>
    <dbReference type="NCBI Taxonomy" id="1690604"/>
    <lineage>
        <taxon>Eukaryota</taxon>
        <taxon>Fungi</taxon>
        <taxon>Dikarya</taxon>
        <taxon>Ascomycota</taxon>
        <taxon>Pezizomycotina</taxon>
        <taxon>Eurotiomycetes</taxon>
        <taxon>Chaetothyriomycetidae</taxon>
        <taxon>Chaetothyriales</taxon>
        <taxon>Trichomeriaceae</taxon>
        <taxon>Lithohypha</taxon>
    </lineage>
</organism>
<name>A0AAN7ST82_9EURO</name>
<sequence>MSKSEKATYSHGHHASVISTHARRTAANSAGFLLPHIQPHYKILDLGCGPGTITADLAALVPQGVDSVDGILSQARSLAESRGLSNLTYQTGDANNLTFSDGEFDIVFCHQLLQHVKDPIGVLHEMKRVCKKGGLVAAREADYASFIWQPRTPELDTWGSIYQKVARANGGEPNAGRFMPQWAREAGWAPEQVTVSWNSWCFTGQGATDWALSWKDRSVHSDFAKSAVKLGFSDQAGLERISAAWKAWADGEIDGCEDKIFVVGNGEVLCRC</sequence>
<dbReference type="InterPro" id="IPR029063">
    <property type="entry name" value="SAM-dependent_MTases_sf"/>
</dbReference>
<dbReference type="InterPro" id="IPR050508">
    <property type="entry name" value="Methyltransf_Superfamily"/>
</dbReference>